<accession>A0ABP8E034</accession>
<evidence type="ECO:0000256" key="3">
    <source>
        <dbReference type="SAM" id="MobiDB-lite"/>
    </source>
</evidence>
<dbReference type="RefSeq" id="WP_344794069.1">
    <property type="nucleotide sequence ID" value="NZ_BAABAU010000001.1"/>
</dbReference>
<keyword evidence="6" id="KW-1185">Reference proteome</keyword>
<evidence type="ECO:0000256" key="1">
    <source>
        <dbReference type="ARBA" id="ARBA00022679"/>
    </source>
</evidence>
<dbReference type="PANTHER" id="PTHR34383">
    <property type="entry name" value="POLYPHOSPHATE:AMP PHOSPHOTRANSFERASE-RELATED"/>
    <property type="match status" value="1"/>
</dbReference>
<dbReference type="Pfam" id="PF03976">
    <property type="entry name" value="PPK2"/>
    <property type="match status" value="1"/>
</dbReference>
<proteinExistence type="predicted"/>
<dbReference type="PANTHER" id="PTHR34383:SF3">
    <property type="entry name" value="POLYPHOSPHATE:AMP PHOSPHOTRANSFERASE"/>
    <property type="match status" value="1"/>
</dbReference>
<evidence type="ECO:0000259" key="4">
    <source>
        <dbReference type="Pfam" id="PF03976"/>
    </source>
</evidence>
<dbReference type="SUPFAM" id="SSF52540">
    <property type="entry name" value="P-loop containing nucleoside triphosphate hydrolases"/>
    <property type="match status" value="1"/>
</dbReference>
<keyword evidence="1" id="KW-0808">Transferase</keyword>
<feature type="domain" description="Polyphosphate kinase-2-related" evidence="4">
    <location>
        <begin position="36"/>
        <end position="261"/>
    </location>
</feature>
<dbReference type="Proteomes" id="UP001501594">
    <property type="component" value="Unassembled WGS sequence"/>
</dbReference>
<feature type="compositionally biased region" description="Basic and acidic residues" evidence="3">
    <location>
        <begin position="1"/>
        <end position="11"/>
    </location>
</feature>
<comment type="caution">
    <text evidence="5">The sequence shown here is derived from an EMBL/GenBank/DDBJ whole genome shotgun (WGS) entry which is preliminary data.</text>
</comment>
<name>A0ABP8E034_9MICO</name>
<keyword evidence="2 5" id="KW-0418">Kinase</keyword>
<dbReference type="InterPro" id="IPR016898">
    <property type="entry name" value="Polyphosphate_phosphotransfera"/>
</dbReference>
<evidence type="ECO:0000313" key="5">
    <source>
        <dbReference type="EMBL" id="GAA4265548.1"/>
    </source>
</evidence>
<dbReference type="Gene3D" id="3.40.50.300">
    <property type="entry name" value="P-loop containing nucleotide triphosphate hydrolases"/>
    <property type="match status" value="1"/>
</dbReference>
<feature type="region of interest" description="Disordered" evidence="3">
    <location>
        <begin position="1"/>
        <end position="37"/>
    </location>
</feature>
<reference evidence="6" key="1">
    <citation type="journal article" date="2019" name="Int. J. Syst. Evol. Microbiol.">
        <title>The Global Catalogue of Microorganisms (GCM) 10K type strain sequencing project: providing services to taxonomists for standard genome sequencing and annotation.</title>
        <authorList>
            <consortium name="The Broad Institute Genomics Platform"/>
            <consortium name="The Broad Institute Genome Sequencing Center for Infectious Disease"/>
            <person name="Wu L."/>
            <person name="Ma J."/>
        </authorList>
    </citation>
    <scope>NUCLEOTIDE SEQUENCE [LARGE SCALE GENOMIC DNA]</scope>
    <source>
        <strain evidence="6">JCM 17442</strain>
    </source>
</reference>
<feature type="compositionally biased region" description="Polar residues" evidence="3">
    <location>
        <begin position="13"/>
        <end position="30"/>
    </location>
</feature>
<protein>
    <submittedName>
        <fullName evidence="5">Polyphosphate kinase 2 family protein</fullName>
    </submittedName>
</protein>
<dbReference type="InterPro" id="IPR022300">
    <property type="entry name" value="PPK2-rel_1"/>
</dbReference>
<dbReference type="InterPro" id="IPR022488">
    <property type="entry name" value="PPK2-related"/>
</dbReference>
<dbReference type="EMBL" id="BAABAU010000001">
    <property type="protein sequence ID" value="GAA4265548.1"/>
    <property type="molecule type" value="Genomic_DNA"/>
</dbReference>
<organism evidence="5 6">
    <name type="scientific">Frondihabitans peucedani</name>
    <dbReference type="NCBI Taxonomy" id="598626"/>
    <lineage>
        <taxon>Bacteria</taxon>
        <taxon>Bacillati</taxon>
        <taxon>Actinomycetota</taxon>
        <taxon>Actinomycetes</taxon>
        <taxon>Micrococcales</taxon>
        <taxon>Microbacteriaceae</taxon>
        <taxon>Frondihabitans</taxon>
    </lineage>
</organism>
<gene>
    <name evidence="5" type="ORF">GCM10022256_11600</name>
</gene>
<evidence type="ECO:0000313" key="6">
    <source>
        <dbReference type="Proteomes" id="UP001501594"/>
    </source>
</evidence>
<evidence type="ECO:0000256" key="2">
    <source>
        <dbReference type="ARBA" id="ARBA00022777"/>
    </source>
</evidence>
<dbReference type="PIRSF" id="PIRSF028756">
    <property type="entry name" value="PPK2_prd"/>
    <property type="match status" value="1"/>
</dbReference>
<sequence length="283" mass="31656">MAKTWKTEPTESLRATEQTALGSIDTSSTPGFDGDKKYGQQVLESGAARLSELQEKLFADSRAAGGTRSVLLVLQAMDTAGKGGIVRHVVGAVDPQGIHHHAFKAPTEEELAHDFLWRVRRELPGAGMIGVFDRSHYEDVLVAKVRSLVSDDTIESRYAEIADFEEELTASGTVIVKVMLHISFDEQKARLAERLDRPDKHWKYSTGDIDERNLWSDYQKAYETAIQRTSTDAAPWYVVPADRKWYARVAVQRLLIDALEKLDLGWPPADFNVETEKIRLAAS</sequence>
<dbReference type="InterPro" id="IPR027417">
    <property type="entry name" value="P-loop_NTPase"/>
</dbReference>
<dbReference type="NCBIfam" id="TIGR03709">
    <property type="entry name" value="PPK2_rel_1"/>
    <property type="match status" value="1"/>
</dbReference>
<dbReference type="GO" id="GO:0016301">
    <property type="term" value="F:kinase activity"/>
    <property type="evidence" value="ECO:0007669"/>
    <property type="project" value="UniProtKB-KW"/>
</dbReference>